<evidence type="ECO:0000256" key="6">
    <source>
        <dbReference type="ARBA" id="ARBA00048493"/>
    </source>
</evidence>
<evidence type="ECO:0000256" key="2">
    <source>
        <dbReference type="ARBA" id="ARBA00022695"/>
    </source>
</evidence>
<dbReference type="EMBL" id="DSFE01000031">
    <property type="protein sequence ID" value="HEU97444.1"/>
    <property type="molecule type" value="Genomic_DNA"/>
</dbReference>
<dbReference type="InterPro" id="IPR050065">
    <property type="entry name" value="GlmU-like"/>
</dbReference>
<evidence type="ECO:0000313" key="7">
    <source>
        <dbReference type="EMBL" id="HEU97444.1"/>
    </source>
</evidence>
<comment type="catalytic activity">
    <reaction evidence="5">
        <text>alpha-D-glucosamine 1-phosphate + acetyl-CoA = N-acetyl-alpha-D-glucosamine 1-phosphate + CoA + H(+)</text>
        <dbReference type="Rhea" id="RHEA:13725"/>
        <dbReference type="ChEBI" id="CHEBI:15378"/>
        <dbReference type="ChEBI" id="CHEBI:57287"/>
        <dbReference type="ChEBI" id="CHEBI:57288"/>
        <dbReference type="ChEBI" id="CHEBI:57776"/>
        <dbReference type="ChEBI" id="CHEBI:58516"/>
        <dbReference type="EC" id="2.3.1.157"/>
    </reaction>
</comment>
<keyword evidence="3" id="KW-0511">Multifunctional enzyme</keyword>
<dbReference type="Proteomes" id="UP000885664">
    <property type="component" value="Unassembled WGS sequence"/>
</dbReference>
<evidence type="ECO:0000256" key="5">
    <source>
        <dbReference type="ARBA" id="ARBA00048247"/>
    </source>
</evidence>
<keyword evidence="4" id="KW-0012">Acyltransferase</keyword>
<comment type="catalytic activity">
    <reaction evidence="6">
        <text>N-acetyl-alpha-D-glucosamine 1-phosphate + UTP + H(+) = UDP-N-acetyl-alpha-D-glucosamine + diphosphate</text>
        <dbReference type="Rhea" id="RHEA:13509"/>
        <dbReference type="ChEBI" id="CHEBI:15378"/>
        <dbReference type="ChEBI" id="CHEBI:33019"/>
        <dbReference type="ChEBI" id="CHEBI:46398"/>
        <dbReference type="ChEBI" id="CHEBI:57705"/>
        <dbReference type="ChEBI" id="CHEBI:57776"/>
        <dbReference type="EC" id="2.7.7.23"/>
    </reaction>
</comment>
<sequence length="383" mass="41158">MVSFVYVSGPDFESLFPLTKREKPVPNTTVLGKPIAVWIAQTALSSGFKDIIVAYPSISGQVREAIGERASLIECSGKPTVECVTEALQKAEEDDIVLLVGSHIFPSEFLQSSLESWNEAGGRLLAVVVPDQLPAEEKAGRIGVDVEFIGRYVRRAGSFGEGTFPYAFSGAILGEREELVSTFSEVRNINDALLDLFRLRKPSFYIYSGRYNTLSSPWQLLELVKSLLTETAGVFVSSSAKVSPTAIIEGPVVVEENATIDHYSVIKGPAYISRGAFIGAHTLLRNGVSVEPFAVVGAGVELKRSYVGARATIGSNSNVTDSVIGEGATLRPVVVTLNYDAYEAKKRGEAYRKRGSIVGEGAVVNGGTTLRPGFVVEPGQIYP</sequence>
<dbReference type="InterPro" id="IPR029044">
    <property type="entry name" value="Nucleotide-diphossugar_trans"/>
</dbReference>
<dbReference type="PANTHER" id="PTHR43584">
    <property type="entry name" value="NUCLEOTIDYL TRANSFERASE"/>
    <property type="match status" value="1"/>
</dbReference>
<accession>A0A7C2UVP5</accession>
<dbReference type="PANTHER" id="PTHR43584:SF8">
    <property type="entry name" value="N-ACETYLMURAMATE ALPHA-1-PHOSPHATE URIDYLYLTRANSFERASE"/>
    <property type="match status" value="1"/>
</dbReference>
<evidence type="ECO:0000256" key="1">
    <source>
        <dbReference type="ARBA" id="ARBA00022679"/>
    </source>
</evidence>
<evidence type="ECO:0000256" key="3">
    <source>
        <dbReference type="ARBA" id="ARBA00023268"/>
    </source>
</evidence>
<dbReference type="SUPFAM" id="SSF53448">
    <property type="entry name" value="Nucleotide-diphospho-sugar transferases"/>
    <property type="match status" value="1"/>
</dbReference>
<dbReference type="SUPFAM" id="SSF51161">
    <property type="entry name" value="Trimeric LpxA-like enzymes"/>
    <property type="match status" value="1"/>
</dbReference>
<organism evidence="7">
    <name type="scientific">Fervidicoccus fontis</name>
    <dbReference type="NCBI Taxonomy" id="683846"/>
    <lineage>
        <taxon>Archaea</taxon>
        <taxon>Thermoproteota</taxon>
        <taxon>Thermoprotei</taxon>
        <taxon>Fervidicoccales</taxon>
        <taxon>Fervidicoccaceae</taxon>
        <taxon>Fervidicoccus</taxon>
    </lineage>
</organism>
<keyword evidence="1" id="KW-0808">Transferase</keyword>
<proteinExistence type="predicted"/>
<reference evidence="7" key="1">
    <citation type="journal article" date="2020" name="mSystems">
        <title>Genome- and Community-Level Interaction Insights into Carbon Utilization and Element Cycling Functions of Hydrothermarchaeota in Hydrothermal Sediment.</title>
        <authorList>
            <person name="Zhou Z."/>
            <person name="Liu Y."/>
            <person name="Xu W."/>
            <person name="Pan J."/>
            <person name="Luo Z.H."/>
            <person name="Li M."/>
        </authorList>
    </citation>
    <scope>NUCLEOTIDE SEQUENCE [LARGE SCALE GENOMIC DNA]</scope>
    <source>
        <strain evidence="7">SpSt-1259</strain>
    </source>
</reference>
<protein>
    <submittedName>
        <fullName evidence="7">NDP-sugar synthase</fullName>
    </submittedName>
</protein>
<comment type="caution">
    <text evidence="7">The sequence shown here is derived from an EMBL/GenBank/DDBJ whole genome shotgun (WGS) entry which is preliminary data.</text>
</comment>
<dbReference type="AlphaFoldDB" id="A0A7C2UVP5"/>
<dbReference type="Gene3D" id="3.90.550.10">
    <property type="entry name" value="Spore Coat Polysaccharide Biosynthesis Protein SpsA, Chain A"/>
    <property type="match status" value="1"/>
</dbReference>
<gene>
    <name evidence="7" type="ORF">ENO36_01110</name>
</gene>
<dbReference type="InterPro" id="IPR011004">
    <property type="entry name" value="Trimer_LpxA-like_sf"/>
</dbReference>
<keyword evidence="2" id="KW-0548">Nucleotidyltransferase</keyword>
<dbReference type="Gene3D" id="2.160.10.10">
    <property type="entry name" value="Hexapeptide repeat proteins"/>
    <property type="match status" value="1"/>
</dbReference>
<name>A0A7C2UVP5_9CREN</name>
<evidence type="ECO:0000256" key="4">
    <source>
        <dbReference type="ARBA" id="ARBA00023315"/>
    </source>
</evidence>
<dbReference type="GO" id="GO:0003977">
    <property type="term" value="F:UDP-N-acetylglucosamine diphosphorylase activity"/>
    <property type="evidence" value="ECO:0007669"/>
    <property type="project" value="UniProtKB-EC"/>
</dbReference>
<dbReference type="GO" id="GO:0019134">
    <property type="term" value="F:glucosamine-1-phosphate N-acetyltransferase activity"/>
    <property type="evidence" value="ECO:0007669"/>
    <property type="project" value="UniProtKB-EC"/>
</dbReference>